<evidence type="ECO:0000256" key="2">
    <source>
        <dbReference type="ARBA" id="ARBA00022723"/>
    </source>
</evidence>
<organism evidence="6">
    <name type="scientific">Salix viminalis</name>
    <name type="common">Common osier</name>
    <name type="synonym">Basket willow</name>
    <dbReference type="NCBI Taxonomy" id="40686"/>
    <lineage>
        <taxon>Eukaryota</taxon>
        <taxon>Viridiplantae</taxon>
        <taxon>Streptophyta</taxon>
        <taxon>Embryophyta</taxon>
        <taxon>Tracheophyta</taxon>
        <taxon>Spermatophyta</taxon>
        <taxon>Magnoliopsida</taxon>
        <taxon>eudicotyledons</taxon>
        <taxon>Gunneridae</taxon>
        <taxon>Pentapetalae</taxon>
        <taxon>rosids</taxon>
        <taxon>fabids</taxon>
        <taxon>Malpighiales</taxon>
        <taxon>Salicaceae</taxon>
        <taxon>Saliceae</taxon>
        <taxon>Salix</taxon>
    </lineage>
</organism>
<evidence type="ECO:0000313" key="6">
    <source>
        <dbReference type="EMBL" id="VFU35705.1"/>
    </source>
</evidence>
<reference evidence="6" key="1">
    <citation type="submission" date="2019-03" db="EMBL/GenBank/DDBJ databases">
        <authorList>
            <person name="Mank J."/>
            <person name="Almeida P."/>
        </authorList>
    </citation>
    <scope>NUCLEOTIDE SEQUENCE</scope>
    <source>
        <strain evidence="6">78183</strain>
    </source>
</reference>
<dbReference type="PRINTS" id="PR00682">
    <property type="entry name" value="IPNSYNTHASE"/>
</dbReference>
<name>A0A6N2L4Y1_SALVM</name>
<evidence type="ECO:0000256" key="3">
    <source>
        <dbReference type="ARBA" id="ARBA00023002"/>
    </source>
</evidence>
<dbReference type="AlphaFoldDB" id="A0A6N2L4Y1"/>
<dbReference type="PANTHER" id="PTHR10209:SF885">
    <property type="entry name" value="2OG-FE(II) OXYGENASE FAMILY, PUTATIVE (AFU_ORTHOLOGUE AFUA_2G00750)-RELATED"/>
    <property type="match status" value="1"/>
</dbReference>
<accession>A0A6N2L4Y1</accession>
<evidence type="ECO:0000256" key="1">
    <source>
        <dbReference type="ARBA" id="ARBA00008056"/>
    </source>
</evidence>
<dbReference type="PROSITE" id="PS51471">
    <property type="entry name" value="FE2OG_OXY"/>
    <property type="match status" value="2"/>
</dbReference>
<feature type="domain" description="Fe2OG dioxygenase" evidence="5">
    <location>
        <begin position="191"/>
        <end position="325"/>
    </location>
</feature>
<proteinExistence type="inferred from homology"/>
<dbReference type="Gene3D" id="2.60.120.330">
    <property type="entry name" value="B-lactam Antibiotic, Isopenicillin N Synthase, Chain"/>
    <property type="match status" value="2"/>
</dbReference>
<dbReference type="Pfam" id="PF14226">
    <property type="entry name" value="DIOX_N"/>
    <property type="match status" value="2"/>
</dbReference>
<gene>
    <name evidence="6" type="ORF">SVIM_LOCUS177954</name>
</gene>
<sequence length="700" mass="80827">MGEIDPAFIQETEYRPVFKTIEADEEIPLINLSVSTPSDTKEVVSKIGEASKKWGFFQVINHGVPLELRQKIEKVAKEFFDQPMEEKRKVKRDELHPMGYHDGEHTKNVRDWKEVFDFLVVDPTLIPASDDPDDKELRVLTNQWPHKPSELRELCQEYTRQVEKLAFKLLELISSSLGLPADRLNGYFKDQISFARFNHYPPCPAPHLALGVGRHKDGGALTILSQDDVGGLQIGRRSDGEWIPVKPIPDAFIINIGNCMQRERLSIPFFFFPSHYVDIKPLDELINEQNPAKYKEFNWGKFFASRNRSDYKKRERENIQIDHFKASEKIKVITMGEVDPAFIQPQEHRPKPDITRAEGIPLIDLSTISSPISNLDNDQALGVLVEEIGDACKNWGFFQVINHGVPLAKRQNIEKASRFFFDQPLEEKRKVRRNEEKVLGYYDTEHTKNVRDWKEDPTVVPASYKPADEELTRWFNQWPEYPNDLREVCEEYAKEMEKLACKLMGLIALSLGLPEDRFHGFFEEQTSFIRLNHYPPCPVPDLALGVGRHKDAFALTILAQDDVGGLEVKRKTDGEWLWVKPTPNAYIINVGDIIQVWSNDIYESVEHRAMVNSGRERFSIPCFLGPAHYTNVQPLEELVNQQNPAKYKPYNWGKFLVTRKRSNFQKLDVENIQIHHFKIPESEMAEKFGLSVVHQPVTGR</sequence>
<evidence type="ECO:0000259" key="5">
    <source>
        <dbReference type="PROSITE" id="PS51471"/>
    </source>
</evidence>
<comment type="similarity">
    <text evidence="1">Belongs to the iron/ascorbate-dependent oxidoreductase family.</text>
</comment>
<feature type="domain" description="Fe2OG dioxygenase" evidence="5">
    <location>
        <begin position="525"/>
        <end position="626"/>
    </location>
</feature>
<protein>
    <recommendedName>
        <fullName evidence="5">Fe2OG dioxygenase domain-containing protein</fullName>
    </recommendedName>
</protein>
<dbReference type="InterPro" id="IPR044861">
    <property type="entry name" value="IPNS-like_FE2OG_OXY"/>
</dbReference>
<dbReference type="Pfam" id="PF03171">
    <property type="entry name" value="2OG-FeII_Oxy"/>
    <property type="match status" value="2"/>
</dbReference>
<dbReference type="EMBL" id="CAADRP010001112">
    <property type="protein sequence ID" value="VFU35705.1"/>
    <property type="molecule type" value="Genomic_DNA"/>
</dbReference>
<dbReference type="InterPro" id="IPR005123">
    <property type="entry name" value="Oxoglu/Fe-dep_dioxygenase_dom"/>
</dbReference>
<keyword evidence="2" id="KW-0479">Metal-binding</keyword>
<dbReference type="PANTHER" id="PTHR10209">
    <property type="entry name" value="OXIDOREDUCTASE, 2OG-FE II OXYGENASE FAMILY PROTEIN"/>
    <property type="match status" value="1"/>
</dbReference>
<dbReference type="SUPFAM" id="SSF51197">
    <property type="entry name" value="Clavaminate synthase-like"/>
    <property type="match status" value="2"/>
</dbReference>
<dbReference type="FunFam" id="2.60.120.330:FF:000012">
    <property type="entry name" value="Gibberellin 20 oxidase 1"/>
    <property type="match status" value="2"/>
</dbReference>
<evidence type="ECO:0000256" key="4">
    <source>
        <dbReference type="ARBA" id="ARBA00023004"/>
    </source>
</evidence>
<dbReference type="GO" id="GO:0051213">
    <property type="term" value="F:dioxygenase activity"/>
    <property type="evidence" value="ECO:0007669"/>
    <property type="project" value="UniProtKB-ARBA"/>
</dbReference>
<keyword evidence="3" id="KW-0560">Oxidoreductase</keyword>
<dbReference type="InterPro" id="IPR026992">
    <property type="entry name" value="DIOX_N"/>
</dbReference>
<keyword evidence="4" id="KW-0408">Iron</keyword>
<dbReference type="GO" id="GO:0046872">
    <property type="term" value="F:metal ion binding"/>
    <property type="evidence" value="ECO:0007669"/>
    <property type="project" value="UniProtKB-KW"/>
</dbReference>
<dbReference type="InterPro" id="IPR027443">
    <property type="entry name" value="IPNS-like_sf"/>
</dbReference>